<protein>
    <recommendedName>
        <fullName evidence="3">CCHC-type domain-containing protein</fullName>
    </recommendedName>
</protein>
<keyword evidence="5" id="KW-1185">Reference proteome</keyword>
<gene>
    <name evidence="4" type="ORF">KI387_018784</name>
</gene>
<reference evidence="4 5" key="1">
    <citation type="journal article" date="2021" name="Nat. Plants">
        <title>The Taxus genome provides insights into paclitaxel biosynthesis.</title>
        <authorList>
            <person name="Xiong X."/>
            <person name="Gou J."/>
            <person name="Liao Q."/>
            <person name="Li Y."/>
            <person name="Zhou Q."/>
            <person name="Bi G."/>
            <person name="Li C."/>
            <person name="Du R."/>
            <person name="Wang X."/>
            <person name="Sun T."/>
            <person name="Guo L."/>
            <person name="Liang H."/>
            <person name="Lu P."/>
            <person name="Wu Y."/>
            <person name="Zhang Z."/>
            <person name="Ro D.K."/>
            <person name="Shang Y."/>
            <person name="Huang S."/>
            <person name="Yan J."/>
        </authorList>
    </citation>
    <scope>NUCLEOTIDE SEQUENCE [LARGE SCALE GENOMIC DNA]</scope>
    <source>
        <strain evidence="4">Ta-2019</strain>
    </source>
</reference>
<feature type="region of interest" description="Disordered" evidence="2">
    <location>
        <begin position="26"/>
        <end position="51"/>
    </location>
</feature>
<dbReference type="GO" id="GO:0003676">
    <property type="term" value="F:nucleic acid binding"/>
    <property type="evidence" value="ECO:0007669"/>
    <property type="project" value="InterPro"/>
</dbReference>
<accession>A0AA38LCX8</accession>
<evidence type="ECO:0000259" key="3">
    <source>
        <dbReference type="PROSITE" id="PS50158"/>
    </source>
</evidence>
<feature type="non-terminal residue" evidence="4">
    <location>
        <position position="87"/>
    </location>
</feature>
<evidence type="ECO:0000313" key="4">
    <source>
        <dbReference type="EMBL" id="KAH9317015.1"/>
    </source>
</evidence>
<evidence type="ECO:0000256" key="2">
    <source>
        <dbReference type="SAM" id="MobiDB-lite"/>
    </source>
</evidence>
<keyword evidence="1" id="KW-0862">Zinc</keyword>
<dbReference type="Proteomes" id="UP000824469">
    <property type="component" value="Unassembled WGS sequence"/>
</dbReference>
<evidence type="ECO:0000313" key="5">
    <source>
        <dbReference type="Proteomes" id="UP000824469"/>
    </source>
</evidence>
<organism evidence="4 5">
    <name type="scientific">Taxus chinensis</name>
    <name type="common">Chinese yew</name>
    <name type="synonym">Taxus wallichiana var. chinensis</name>
    <dbReference type="NCBI Taxonomy" id="29808"/>
    <lineage>
        <taxon>Eukaryota</taxon>
        <taxon>Viridiplantae</taxon>
        <taxon>Streptophyta</taxon>
        <taxon>Embryophyta</taxon>
        <taxon>Tracheophyta</taxon>
        <taxon>Spermatophyta</taxon>
        <taxon>Pinopsida</taxon>
        <taxon>Pinidae</taxon>
        <taxon>Conifers II</taxon>
        <taxon>Cupressales</taxon>
        <taxon>Taxaceae</taxon>
        <taxon>Taxus</taxon>
    </lineage>
</organism>
<proteinExistence type="predicted"/>
<evidence type="ECO:0000256" key="1">
    <source>
        <dbReference type="PROSITE-ProRule" id="PRU00047"/>
    </source>
</evidence>
<dbReference type="PROSITE" id="PS50158">
    <property type="entry name" value="ZF_CCHC"/>
    <property type="match status" value="1"/>
</dbReference>
<dbReference type="GO" id="GO:0008270">
    <property type="term" value="F:zinc ion binding"/>
    <property type="evidence" value="ECO:0007669"/>
    <property type="project" value="UniProtKB-KW"/>
</dbReference>
<sequence>RIADLSDLFSKKKNVNEKAILGYEEKKEDEKSTSKKMAKTSEEPPKAKRVDFRKKNYPRRHYDMRYAYSFYGYCYACNEFGHKAAKC</sequence>
<feature type="domain" description="CCHC-type" evidence="3">
    <location>
        <begin position="74"/>
        <end position="87"/>
    </location>
</feature>
<keyword evidence="1" id="KW-0863">Zinc-finger</keyword>
<name>A0AA38LCX8_TAXCH</name>
<dbReference type="InterPro" id="IPR001878">
    <property type="entry name" value="Znf_CCHC"/>
</dbReference>
<keyword evidence="1" id="KW-0479">Metal-binding</keyword>
<feature type="non-terminal residue" evidence="4">
    <location>
        <position position="1"/>
    </location>
</feature>
<dbReference type="AlphaFoldDB" id="A0AA38LCX8"/>
<comment type="caution">
    <text evidence="4">The sequence shown here is derived from an EMBL/GenBank/DDBJ whole genome shotgun (WGS) entry which is preliminary data.</text>
</comment>
<dbReference type="EMBL" id="JAHRHJ020000004">
    <property type="protein sequence ID" value="KAH9317015.1"/>
    <property type="molecule type" value="Genomic_DNA"/>
</dbReference>